<dbReference type="SMART" id="SM00354">
    <property type="entry name" value="HTH_LACI"/>
    <property type="match status" value="1"/>
</dbReference>
<organism evidence="2 3">
    <name type="scientific">Tissierella simiarum</name>
    <dbReference type="NCBI Taxonomy" id="2841534"/>
    <lineage>
        <taxon>Bacteria</taxon>
        <taxon>Bacillati</taxon>
        <taxon>Bacillota</taxon>
        <taxon>Tissierellia</taxon>
        <taxon>Tissierellales</taxon>
        <taxon>Tissierellaceae</taxon>
        <taxon>Tissierella</taxon>
    </lineage>
</organism>
<proteinExistence type="predicted"/>
<dbReference type="RefSeq" id="WP_216517612.1">
    <property type="nucleotide sequence ID" value="NZ_JAHLPM010000003.1"/>
</dbReference>
<evidence type="ECO:0000313" key="3">
    <source>
        <dbReference type="Proteomes" id="UP000749471"/>
    </source>
</evidence>
<dbReference type="PROSITE" id="PS00356">
    <property type="entry name" value="HTH_LACI_1"/>
    <property type="match status" value="1"/>
</dbReference>
<accession>A0ABS6E3J1</accession>
<dbReference type="PANTHER" id="PTHR30146">
    <property type="entry name" value="LACI-RELATED TRANSCRIPTIONAL REPRESSOR"/>
    <property type="match status" value="1"/>
</dbReference>
<dbReference type="InterPro" id="IPR046335">
    <property type="entry name" value="LacI/GalR-like_sensor"/>
</dbReference>
<name>A0ABS6E3J1_9FIRM</name>
<dbReference type="PANTHER" id="PTHR30146:SF149">
    <property type="entry name" value="HTH-TYPE TRANSCRIPTIONAL REGULATOR EBGR"/>
    <property type="match status" value="1"/>
</dbReference>
<dbReference type="EMBL" id="JAHLPM010000003">
    <property type="protein sequence ID" value="MBU5437477.1"/>
    <property type="molecule type" value="Genomic_DNA"/>
</dbReference>
<dbReference type="Proteomes" id="UP000749471">
    <property type="component" value="Unassembled WGS sequence"/>
</dbReference>
<protein>
    <submittedName>
        <fullName evidence="2">LacI family transcriptional regulator</fullName>
    </submittedName>
</protein>
<keyword evidence="3" id="KW-1185">Reference proteome</keyword>
<sequence length="336" mass="38213">MSATIKDVAKLAEVSISTVSRVINDSKPVSPEVRRRVLNAIEELGYKPNEVARSLVTKKSNLIGLIVNDIGDSYVAQIVRGVEEVGRMYNYDIVLCSSYGSKDTEIKFAQVLRRKQVEGIIVVSEILNKEIIEQIKEYKIPYVYLNKYYDSIESPTVSIDNYEASCMMTEYLISLGHKNILYVTNEKDMDLTIEKDKIKAYRDTMELNKVESHIYAVSGHGIDDGYNIGEKVKELYNTKGITAVFCCQDEIAIGLINYFYDQNMRVPNDISISGYGDIKLASIYRPELTTIKEPYYDIGAVAIRRIIKELKGEGVEEQSINLPIQIMKRESCERIY</sequence>
<feature type="domain" description="HTH lacI-type" evidence="1">
    <location>
        <begin position="3"/>
        <end position="57"/>
    </location>
</feature>
<comment type="caution">
    <text evidence="2">The sequence shown here is derived from an EMBL/GenBank/DDBJ whole genome shotgun (WGS) entry which is preliminary data.</text>
</comment>
<dbReference type="Pfam" id="PF00356">
    <property type="entry name" value="LacI"/>
    <property type="match status" value="1"/>
</dbReference>
<gene>
    <name evidence="2" type="ORF">KQI42_05625</name>
</gene>
<dbReference type="Pfam" id="PF13377">
    <property type="entry name" value="Peripla_BP_3"/>
    <property type="match status" value="1"/>
</dbReference>
<reference evidence="2 3" key="1">
    <citation type="submission" date="2021-06" db="EMBL/GenBank/DDBJ databases">
        <authorList>
            <person name="Sun Q."/>
            <person name="Li D."/>
        </authorList>
    </citation>
    <scope>NUCLEOTIDE SEQUENCE [LARGE SCALE GENOMIC DNA]</scope>
    <source>
        <strain evidence="2 3">MSJ-40</strain>
    </source>
</reference>
<dbReference type="PROSITE" id="PS50932">
    <property type="entry name" value="HTH_LACI_2"/>
    <property type="match status" value="1"/>
</dbReference>
<dbReference type="InterPro" id="IPR000843">
    <property type="entry name" value="HTH_LacI"/>
</dbReference>
<dbReference type="CDD" id="cd01392">
    <property type="entry name" value="HTH_LacI"/>
    <property type="match status" value="1"/>
</dbReference>
<evidence type="ECO:0000259" key="1">
    <source>
        <dbReference type="PROSITE" id="PS50932"/>
    </source>
</evidence>
<evidence type="ECO:0000313" key="2">
    <source>
        <dbReference type="EMBL" id="MBU5437477.1"/>
    </source>
</evidence>